<organism evidence="1">
    <name type="scientific">hydrothermal vent metagenome</name>
    <dbReference type="NCBI Taxonomy" id="652676"/>
    <lineage>
        <taxon>unclassified sequences</taxon>
        <taxon>metagenomes</taxon>
        <taxon>ecological metagenomes</taxon>
    </lineage>
</organism>
<proteinExistence type="predicted"/>
<dbReference type="AlphaFoldDB" id="A0A160V9D3"/>
<sequence length="49" mass="5623">MFDPERIAGKRWPSERQVGLETRPDVKGPTRIIEWGLWVALMTSGLLEV</sequence>
<dbReference type="EMBL" id="FAXA01000288">
    <property type="protein sequence ID" value="CUV02691.1"/>
    <property type="molecule type" value="Genomic_DNA"/>
</dbReference>
<protein>
    <submittedName>
        <fullName evidence="1">Uncharacterized protein</fullName>
    </submittedName>
</protein>
<evidence type="ECO:0000313" key="1">
    <source>
        <dbReference type="EMBL" id="CUV02691.1"/>
    </source>
</evidence>
<accession>A0A160V9D3</accession>
<reference evidence="1" key="1">
    <citation type="submission" date="2015-10" db="EMBL/GenBank/DDBJ databases">
        <authorList>
            <person name="Gilbert D.G."/>
        </authorList>
    </citation>
    <scope>NUCLEOTIDE SEQUENCE</scope>
</reference>
<name>A0A160V9D3_9ZZZZ</name>
<gene>
    <name evidence="1" type="ORF">MGWOODY_Clf1338</name>
</gene>